<accession>A0AAV6LS27</accession>
<dbReference type="PANTHER" id="PTHR33265">
    <property type="entry name" value="AVR9/CF-9 RAPIDLY ELICITED PROTEIN-RELATED"/>
    <property type="match status" value="1"/>
</dbReference>
<dbReference type="InterPro" id="IPR008480">
    <property type="entry name" value="DUF761_pln"/>
</dbReference>
<comment type="caution">
    <text evidence="1">The sequence shown here is derived from an EMBL/GenBank/DDBJ whole genome shotgun (WGS) entry which is preliminary data.</text>
</comment>
<proteinExistence type="predicted"/>
<evidence type="ECO:0000313" key="2">
    <source>
        <dbReference type="Proteomes" id="UP000823749"/>
    </source>
</evidence>
<keyword evidence="2" id="KW-1185">Reference proteome</keyword>
<dbReference type="Pfam" id="PF05553">
    <property type="entry name" value="DUF761"/>
    <property type="match status" value="1"/>
</dbReference>
<dbReference type="Proteomes" id="UP000823749">
    <property type="component" value="Chromosome 1"/>
</dbReference>
<dbReference type="PANTHER" id="PTHR33265:SF5">
    <property type="entry name" value="COTTON FIBER PROTEIN"/>
    <property type="match status" value="1"/>
</dbReference>
<gene>
    <name evidence="1" type="ORF">RHGRI_003100</name>
</gene>
<evidence type="ECO:0000313" key="1">
    <source>
        <dbReference type="EMBL" id="KAG5567802.1"/>
    </source>
</evidence>
<dbReference type="AlphaFoldDB" id="A0AAV6LS27"/>
<protein>
    <submittedName>
        <fullName evidence="1">Uncharacterized protein</fullName>
    </submittedName>
</protein>
<sequence>MQKKKSGVANRAWNLLRLALLWARKGGVFKHGLMLDDLRLFPKFLKSGLIGQSSTQRAAIYYGERELSFDHTPTPIIHVKMHRPSSLRFRLPRIPCIIPPVDFDYCSYNFNFDDNKDFLSRYKFEYEEGRKSFSNGDDDDDENCEVCEDEGVDVKAEQFIAKLYEQMRMQRQVSYLQYNENSPTSSNF</sequence>
<name>A0AAV6LS27_9ERIC</name>
<dbReference type="EMBL" id="JACTNZ010000001">
    <property type="protein sequence ID" value="KAG5567802.1"/>
    <property type="molecule type" value="Genomic_DNA"/>
</dbReference>
<reference evidence="1" key="1">
    <citation type="submission" date="2020-08" db="EMBL/GenBank/DDBJ databases">
        <title>Plant Genome Project.</title>
        <authorList>
            <person name="Zhang R.-G."/>
        </authorList>
    </citation>
    <scope>NUCLEOTIDE SEQUENCE</scope>
    <source>
        <strain evidence="1">WSP0</strain>
        <tissue evidence="1">Leaf</tissue>
    </source>
</reference>
<organism evidence="1 2">
    <name type="scientific">Rhododendron griersonianum</name>
    <dbReference type="NCBI Taxonomy" id="479676"/>
    <lineage>
        <taxon>Eukaryota</taxon>
        <taxon>Viridiplantae</taxon>
        <taxon>Streptophyta</taxon>
        <taxon>Embryophyta</taxon>
        <taxon>Tracheophyta</taxon>
        <taxon>Spermatophyta</taxon>
        <taxon>Magnoliopsida</taxon>
        <taxon>eudicotyledons</taxon>
        <taxon>Gunneridae</taxon>
        <taxon>Pentapetalae</taxon>
        <taxon>asterids</taxon>
        <taxon>Ericales</taxon>
        <taxon>Ericaceae</taxon>
        <taxon>Ericoideae</taxon>
        <taxon>Rhodoreae</taxon>
        <taxon>Rhododendron</taxon>
    </lineage>
</organism>